<keyword evidence="2" id="KW-1185">Reference proteome</keyword>
<evidence type="ECO:0000313" key="2">
    <source>
        <dbReference type="Proteomes" id="UP000499080"/>
    </source>
</evidence>
<proteinExistence type="predicted"/>
<comment type="caution">
    <text evidence="1">The sequence shown here is derived from an EMBL/GenBank/DDBJ whole genome shotgun (WGS) entry which is preliminary data.</text>
</comment>
<dbReference type="Proteomes" id="UP000499080">
    <property type="component" value="Unassembled WGS sequence"/>
</dbReference>
<accession>A0A4Y2M4E9</accession>
<dbReference type="AlphaFoldDB" id="A0A4Y2M4E9"/>
<protein>
    <submittedName>
        <fullName evidence="1">Uncharacterized protein</fullName>
    </submittedName>
</protein>
<organism evidence="1 2">
    <name type="scientific">Araneus ventricosus</name>
    <name type="common">Orbweaver spider</name>
    <name type="synonym">Epeira ventricosa</name>
    <dbReference type="NCBI Taxonomy" id="182803"/>
    <lineage>
        <taxon>Eukaryota</taxon>
        <taxon>Metazoa</taxon>
        <taxon>Ecdysozoa</taxon>
        <taxon>Arthropoda</taxon>
        <taxon>Chelicerata</taxon>
        <taxon>Arachnida</taxon>
        <taxon>Araneae</taxon>
        <taxon>Araneomorphae</taxon>
        <taxon>Entelegynae</taxon>
        <taxon>Araneoidea</taxon>
        <taxon>Araneidae</taxon>
        <taxon>Araneus</taxon>
    </lineage>
</organism>
<gene>
    <name evidence="1" type="ORF">AVEN_50687_1</name>
</gene>
<evidence type="ECO:0000313" key="1">
    <source>
        <dbReference type="EMBL" id="GBN20616.1"/>
    </source>
</evidence>
<reference evidence="1 2" key="1">
    <citation type="journal article" date="2019" name="Sci. Rep.">
        <title>Orb-weaving spider Araneus ventricosus genome elucidates the spidroin gene catalogue.</title>
        <authorList>
            <person name="Kono N."/>
            <person name="Nakamura H."/>
            <person name="Ohtoshi R."/>
            <person name="Moran D.A.P."/>
            <person name="Shinohara A."/>
            <person name="Yoshida Y."/>
            <person name="Fujiwara M."/>
            <person name="Mori M."/>
            <person name="Tomita M."/>
            <person name="Arakawa K."/>
        </authorList>
    </citation>
    <scope>NUCLEOTIDE SEQUENCE [LARGE SCALE GENOMIC DNA]</scope>
</reference>
<name>A0A4Y2M4E9_ARAVE</name>
<sequence length="96" mass="11289">MESQNVSRLFLDIENGHSSMPSTVDRPSAQESEEELLKEECTLELQGDYIELNGWRKQDEYDIRDICLFLVKYYVNSWFQAAPKKLFASLKNPRRV</sequence>
<dbReference type="EMBL" id="BGPR01006639">
    <property type="protein sequence ID" value="GBN20616.1"/>
    <property type="molecule type" value="Genomic_DNA"/>
</dbReference>